<feature type="binding site" evidence="3">
    <location>
        <position position="300"/>
    </location>
    <ligand>
        <name>GTP</name>
        <dbReference type="ChEBI" id="CHEBI:37565"/>
    </ligand>
</feature>
<evidence type="ECO:0000256" key="3">
    <source>
        <dbReference type="PIRSR" id="PIRSR606689-1"/>
    </source>
</evidence>
<feature type="compositionally biased region" description="Basic and acidic residues" evidence="5">
    <location>
        <begin position="1"/>
        <end position="10"/>
    </location>
</feature>
<keyword evidence="7" id="KW-1185">Reference proteome</keyword>
<feature type="binding site" evidence="4">
    <location>
        <position position="261"/>
    </location>
    <ligand>
        <name>Mg(2+)</name>
        <dbReference type="ChEBI" id="CHEBI:18420"/>
    </ligand>
</feature>
<dbReference type="SMART" id="SM00178">
    <property type="entry name" value="SAR"/>
    <property type="match status" value="1"/>
</dbReference>
<feature type="region of interest" description="Disordered" evidence="5">
    <location>
        <begin position="439"/>
        <end position="474"/>
    </location>
</feature>
<dbReference type="AlphaFoldDB" id="A0ABD3FLT8"/>
<dbReference type="PANTHER" id="PTHR46090:SF2">
    <property type="entry name" value="ADP-RIBOSYLATION FACTOR-LIKE PROTEIN 13B"/>
    <property type="match status" value="1"/>
</dbReference>
<dbReference type="InterPro" id="IPR006689">
    <property type="entry name" value="Small_GTPase_ARF/SAR"/>
</dbReference>
<organism evidence="6 7">
    <name type="scientific">Phytophthora oleae</name>
    <dbReference type="NCBI Taxonomy" id="2107226"/>
    <lineage>
        <taxon>Eukaryota</taxon>
        <taxon>Sar</taxon>
        <taxon>Stramenopiles</taxon>
        <taxon>Oomycota</taxon>
        <taxon>Peronosporomycetes</taxon>
        <taxon>Peronosporales</taxon>
        <taxon>Peronosporaceae</taxon>
        <taxon>Phytophthora</taxon>
    </lineage>
</organism>
<dbReference type="InterPro" id="IPR051995">
    <property type="entry name" value="Ciliary_GTPase"/>
</dbReference>
<evidence type="ECO:0000256" key="5">
    <source>
        <dbReference type="SAM" id="MobiDB-lite"/>
    </source>
</evidence>
<gene>
    <name evidence="6" type="ORF">V7S43_008194</name>
</gene>
<dbReference type="GO" id="GO:0005525">
    <property type="term" value="F:GTP binding"/>
    <property type="evidence" value="ECO:0007669"/>
    <property type="project" value="UniProtKB-KW"/>
</dbReference>
<dbReference type="Gene3D" id="2.30.30.140">
    <property type="match status" value="1"/>
</dbReference>
<sequence>MSARRLREATKTTPRSIPSASLSIRSVPSPDLQAFYYTGTPLKTAESEHEYLRQCVDPVLMPLIESLLLYQPESVYHFIHDFVDEQKANRFAHHTRSVGYAKKLTNRRKMADFMSTSVIPVMDDLAKQILREKPNSVKAFIRDVVAARIVIESDEASNQREAEVHFSVHDRVLCRYKGRPRFFPAIITAIDENGSCSVLYDDGKTESNVHHMCLKLHSTQETSDKATAQNEEPEDNQEKPKITRKMAIVLLIIGIDGAGKTTLLSTLQGDLDKEHVPSAGFTSATFQTETGSATFYDLGGGPTFRNVWKEYYADAHGVIFVVDSSSENAVLQAANVLEESMASDLMVNKPLLIFANKRDHSDAVQEYEMQNLLRLNKFPSSRIAPCVAKPAVYGGVVDERLEAGLQWLFDQVHNDFDTLQERVQCDLALKKKLDQERREQQRARVSRWKEERELNQMRTHDKPSADDLSSKSAADRPEEAVIECSECRTAPAVTKCAASKWMPVCESCATTLRSQSA</sequence>
<dbReference type="NCBIfam" id="TIGR00231">
    <property type="entry name" value="small_GTP"/>
    <property type="match status" value="1"/>
</dbReference>
<name>A0ABD3FLT8_9STRA</name>
<feature type="region of interest" description="Disordered" evidence="5">
    <location>
        <begin position="220"/>
        <end position="240"/>
    </location>
</feature>
<evidence type="ECO:0000256" key="4">
    <source>
        <dbReference type="PIRSR" id="PIRSR606689-2"/>
    </source>
</evidence>
<accession>A0ABD3FLT8</accession>
<reference evidence="6 7" key="1">
    <citation type="submission" date="2024-09" db="EMBL/GenBank/DDBJ databases">
        <title>Genome sequencing and assembly of Phytophthora oleae, isolate VK10A, causative agent of rot of olive drupes.</title>
        <authorList>
            <person name="Conti Taguali S."/>
            <person name="Riolo M."/>
            <person name="La Spada F."/>
            <person name="Cacciola S.O."/>
            <person name="Dionisio G."/>
        </authorList>
    </citation>
    <scope>NUCLEOTIDE SEQUENCE [LARGE SCALE GENOMIC DNA]</scope>
    <source>
        <strain evidence="6 7">VK10A</strain>
    </source>
</reference>
<feature type="region of interest" description="Disordered" evidence="5">
    <location>
        <begin position="1"/>
        <end position="22"/>
    </location>
</feature>
<dbReference type="Pfam" id="PF00025">
    <property type="entry name" value="Arf"/>
    <property type="match status" value="1"/>
</dbReference>
<dbReference type="SMART" id="SM00177">
    <property type="entry name" value="ARF"/>
    <property type="match status" value="1"/>
</dbReference>
<protein>
    <recommendedName>
        <fullName evidence="8">ADP-ribosylation factor-like protein</fullName>
    </recommendedName>
</protein>
<feature type="binding site" evidence="3">
    <location>
        <begin position="254"/>
        <end position="261"/>
    </location>
    <ligand>
        <name>GTP</name>
        <dbReference type="ChEBI" id="CHEBI:37565"/>
    </ligand>
</feature>
<evidence type="ECO:0000256" key="2">
    <source>
        <dbReference type="ARBA" id="ARBA00023134"/>
    </source>
</evidence>
<feature type="binding site" evidence="3">
    <location>
        <begin position="356"/>
        <end position="359"/>
    </location>
    <ligand>
        <name>GTP</name>
        <dbReference type="ChEBI" id="CHEBI:37565"/>
    </ligand>
</feature>
<evidence type="ECO:0008006" key="8">
    <source>
        <dbReference type="Google" id="ProtNLM"/>
    </source>
</evidence>
<dbReference type="PANTHER" id="PTHR46090">
    <property type="entry name" value="ADP-RIBOSYLATION FACTOR-LIKE PROTEIN 13B"/>
    <property type="match status" value="1"/>
</dbReference>
<dbReference type="InterPro" id="IPR005225">
    <property type="entry name" value="Small_GTP-bd"/>
</dbReference>
<feature type="compositionally biased region" description="Polar residues" evidence="5">
    <location>
        <begin position="11"/>
        <end position="22"/>
    </location>
</feature>
<keyword evidence="4" id="KW-0479">Metal-binding</keyword>
<comment type="caution">
    <text evidence="6">The sequence shown here is derived from an EMBL/GenBank/DDBJ whole genome shotgun (WGS) entry which is preliminary data.</text>
</comment>
<dbReference type="PROSITE" id="PS51417">
    <property type="entry name" value="ARF"/>
    <property type="match status" value="1"/>
</dbReference>
<dbReference type="InterPro" id="IPR027417">
    <property type="entry name" value="P-loop_NTPase"/>
</dbReference>
<dbReference type="EMBL" id="JBIMZQ010000016">
    <property type="protein sequence ID" value="KAL3666565.1"/>
    <property type="molecule type" value="Genomic_DNA"/>
</dbReference>
<dbReference type="SUPFAM" id="SSF52540">
    <property type="entry name" value="P-loop containing nucleoside triphosphate hydrolases"/>
    <property type="match status" value="1"/>
</dbReference>
<feature type="compositionally biased region" description="Polar residues" evidence="5">
    <location>
        <begin position="220"/>
        <end position="230"/>
    </location>
</feature>
<evidence type="ECO:0000256" key="1">
    <source>
        <dbReference type="ARBA" id="ARBA00022741"/>
    </source>
</evidence>
<keyword evidence="2 3" id="KW-0342">GTP-binding</keyword>
<evidence type="ECO:0000313" key="6">
    <source>
        <dbReference type="EMBL" id="KAL3666565.1"/>
    </source>
</evidence>
<keyword evidence="4" id="KW-0460">Magnesium</keyword>
<dbReference type="Gene3D" id="3.40.50.300">
    <property type="entry name" value="P-loop containing nucleotide triphosphate hydrolases"/>
    <property type="match status" value="1"/>
</dbReference>
<proteinExistence type="predicted"/>
<dbReference type="Proteomes" id="UP001632037">
    <property type="component" value="Unassembled WGS sequence"/>
</dbReference>
<evidence type="ECO:0000313" key="7">
    <source>
        <dbReference type="Proteomes" id="UP001632037"/>
    </source>
</evidence>
<dbReference type="CDD" id="cd04508">
    <property type="entry name" value="Tudor_SF"/>
    <property type="match status" value="1"/>
</dbReference>
<keyword evidence="1 3" id="KW-0547">Nucleotide-binding</keyword>
<feature type="binding site" evidence="4">
    <location>
        <position position="278"/>
    </location>
    <ligand>
        <name>Mg(2+)</name>
        <dbReference type="ChEBI" id="CHEBI:18420"/>
    </ligand>
</feature>
<dbReference type="PRINTS" id="PR00328">
    <property type="entry name" value="SAR1GTPBP"/>
</dbReference>